<dbReference type="SUPFAM" id="SSF58104">
    <property type="entry name" value="Methyl-accepting chemotaxis protein (MCP) signaling domain"/>
    <property type="match status" value="1"/>
</dbReference>
<evidence type="ECO:0000259" key="7">
    <source>
        <dbReference type="PROSITE" id="PS50885"/>
    </source>
</evidence>
<dbReference type="GO" id="GO:0004888">
    <property type="term" value="F:transmembrane signaling receptor activity"/>
    <property type="evidence" value="ECO:0007669"/>
    <property type="project" value="InterPro"/>
</dbReference>
<dbReference type="InterPro" id="IPR039379">
    <property type="entry name" value="Protoglobin_sensor_dom"/>
</dbReference>
<dbReference type="InterPro" id="IPR009050">
    <property type="entry name" value="Globin-like_sf"/>
</dbReference>
<dbReference type="Proteomes" id="UP000438106">
    <property type="component" value="Unassembled WGS sequence"/>
</dbReference>
<dbReference type="InterPro" id="IPR004090">
    <property type="entry name" value="Chemotax_Me-accpt_rcpt"/>
</dbReference>
<proteinExistence type="inferred from homology"/>
<dbReference type="GO" id="GO:0007165">
    <property type="term" value="P:signal transduction"/>
    <property type="evidence" value="ECO:0007669"/>
    <property type="project" value="UniProtKB-KW"/>
</dbReference>
<dbReference type="Gene3D" id="1.10.287.950">
    <property type="entry name" value="Methyl-accepting chemotaxis protein"/>
    <property type="match status" value="1"/>
</dbReference>
<accession>A0A7X3K3Y2</accession>
<keyword evidence="4" id="KW-0807">Transducer</keyword>
<comment type="caution">
    <text evidence="8">The sequence shown here is derived from an EMBL/GenBank/DDBJ whole genome shotgun (WGS) entry which is preliminary data.</text>
</comment>
<feature type="region of interest" description="Disordered" evidence="5">
    <location>
        <begin position="533"/>
        <end position="567"/>
    </location>
</feature>
<reference evidence="8 9" key="1">
    <citation type="submission" date="2019-12" db="EMBL/GenBank/DDBJ databases">
        <title>Devosia maris sp. nov., isolated from the deep seawater.</title>
        <authorList>
            <person name="Liu Y."/>
        </authorList>
    </citation>
    <scope>NUCLEOTIDE SEQUENCE [LARGE SCALE GENOMIC DNA]</scope>
    <source>
        <strain evidence="8 9">L53-10-65</strain>
    </source>
</reference>
<dbReference type="Pfam" id="PF11563">
    <property type="entry name" value="Protoglobin"/>
    <property type="match status" value="1"/>
</dbReference>
<dbReference type="CDD" id="cd01068">
    <property type="entry name" value="globin_sensor"/>
    <property type="match status" value="1"/>
</dbReference>
<dbReference type="Pfam" id="PF00015">
    <property type="entry name" value="MCPsignal"/>
    <property type="match status" value="1"/>
</dbReference>
<dbReference type="InterPro" id="IPR051310">
    <property type="entry name" value="MCP_chemotaxis"/>
</dbReference>
<dbReference type="GO" id="GO:0019825">
    <property type="term" value="F:oxygen binding"/>
    <property type="evidence" value="ECO:0007669"/>
    <property type="project" value="InterPro"/>
</dbReference>
<name>A0A7X3K3Y2_9HYPH</name>
<dbReference type="PRINTS" id="PR00260">
    <property type="entry name" value="CHEMTRNSDUCR"/>
</dbReference>
<dbReference type="InterPro" id="IPR004089">
    <property type="entry name" value="MCPsignal_dom"/>
</dbReference>
<feature type="domain" description="HAMP" evidence="7">
    <location>
        <begin position="227"/>
        <end position="279"/>
    </location>
</feature>
<evidence type="ECO:0000259" key="6">
    <source>
        <dbReference type="PROSITE" id="PS50111"/>
    </source>
</evidence>
<dbReference type="InterPro" id="IPR003660">
    <property type="entry name" value="HAMP_dom"/>
</dbReference>
<dbReference type="PANTHER" id="PTHR43531:SF11">
    <property type="entry name" value="METHYL-ACCEPTING CHEMOTAXIS PROTEIN 3"/>
    <property type="match status" value="1"/>
</dbReference>
<comment type="subcellular location">
    <subcellularLocation>
        <location evidence="1">Membrane</location>
    </subcellularLocation>
</comment>
<keyword evidence="9" id="KW-1185">Reference proteome</keyword>
<dbReference type="PROSITE" id="PS50885">
    <property type="entry name" value="HAMP"/>
    <property type="match status" value="1"/>
</dbReference>
<evidence type="ECO:0000256" key="2">
    <source>
        <dbReference type="ARBA" id="ARBA00022500"/>
    </source>
</evidence>
<organism evidence="8 9">
    <name type="scientific">Devosia marina</name>
    <dbReference type="NCBI Taxonomy" id="2683198"/>
    <lineage>
        <taxon>Bacteria</taxon>
        <taxon>Pseudomonadati</taxon>
        <taxon>Pseudomonadota</taxon>
        <taxon>Alphaproteobacteria</taxon>
        <taxon>Hyphomicrobiales</taxon>
        <taxon>Devosiaceae</taxon>
        <taxon>Devosia</taxon>
    </lineage>
</organism>
<feature type="domain" description="Methyl-accepting transducer" evidence="6">
    <location>
        <begin position="284"/>
        <end position="513"/>
    </location>
</feature>
<evidence type="ECO:0000256" key="4">
    <source>
        <dbReference type="PROSITE-ProRule" id="PRU00284"/>
    </source>
</evidence>
<evidence type="ECO:0000256" key="3">
    <source>
        <dbReference type="ARBA" id="ARBA00029447"/>
    </source>
</evidence>
<evidence type="ECO:0000256" key="1">
    <source>
        <dbReference type="ARBA" id="ARBA00004370"/>
    </source>
</evidence>
<protein>
    <submittedName>
        <fullName evidence="8">Globin-coupled sensor protein</fullName>
    </submittedName>
</protein>
<dbReference type="SUPFAM" id="SSF46458">
    <property type="entry name" value="Globin-like"/>
    <property type="match status" value="1"/>
</dbReference>
<keyword evidence="2" id="KW-0145">Chemotaxis</keyword>
<dbReference type="CDD" id="cd11386">
    <property type="entry name" value="MCP_signal"/>
    <property type="match status" value="1"/>
</dbReference>
<dbReference type="InterPro" id="IPR044398">
    <property type="entry name" value="Globin-sensor_dom"/>
</dbReference>
<feature type="compositionally biased region" description="Polar residues" evidence="5">
    <location>
        <begin position="556"/>
        <end position="567"/>
    </location>
</feature>
<dbReference type="GO" id="GO:0006935">
    <property type="term" value="P:chemotaxis"/>
    <property type="evidence" value="ECO:0007669"/>
    <property type="project" value="UniProtKB-KW"/>
</dbReference>
<dbReference type="EMBL" id="WQRF01000002">
    <property type="protein sequence ID" value="MVS99368.1"/>
    <property type="molecule type" value="Genomic_DNA"/>
</dbReference>
<dbReference type="SMART" id="SM00283">
    <property type="entry name" value="MA"/>
    <property type="match status" value="1"/>
</dbReference>
<sequence>MARFFVTMIQIKIWESRLAQNVTDPNLETLAMTSNTADLLQSRLDFIGLDEDARGSVARAQPLIEAHLEPALTRFYAKIAEVPAVARFFDGKPQMDRAKSKQLGHWSAIATGQLDQAYMEASSKVGLRHAKIGLEPRWHIGGYGVIMETLVRGLVHDTMAAALEPEKSRFGRSVPRKAEAVLADADAMADMLVAVLKSMLLDVDIGVSAYFDKLTADAREADDAARAKIDKAVAATGAVLRDVAQGNLTSRVTEALDPEFDQIKQDTNAVAERLTEIVGQLQQTSRSLKTATGEILSGANDLADRTTRQAATIEQTSASVEQLSTAVVENAKRAATASDTARQLSRSATEGGAVMGEANQAMSAIETSSGKISNIIGMIDDIAFQTNLLALNASVEAARAGEAGKGFAVVAVEVRRLAQSAAQASSDVKQLIDASAGEVRNGTQLVARAAETLLDIQTRAEESAGLIDTIARANSEQSQALEEVTVAVRTMDEMTQHNAALVEETNAAIEQTEAQASELDRIVDVFRVEDTAKPLKRPQAPSKPAPAMRPAPRSAGNTALATDWTQF</sequence>
<dbReference type="Gene3D" id="1.10.490.10">
    <property type="entry name" value="Globins"/>
    <property type="match status" value="1"/>
</dbReference>
<comment type="similarity">
    <text evidence="3">Belongs to the methyl-accepting chemotaxis (MCP) protein family.</text>
</comment>
<dbReference type="FunFam" id="1.10.287.950:FF:000001">
    <property type="entry name" value="Methyl-accepting chemotaxis sensory transducer"/>
    <property type="match status" value="1"/>
</dbReference>
<dbReference type="PANTHER" id="PTHR43531">
    <property type="entry name" value="PROTEIN ICFG"/>
    <property type="match status" value="1"/>
</dbReference>
<evidence type="ECO:0000256" key="5">
    <source>
        <dbReference type="SAM" id="MobiDB-lite"/>
    </source>
</evidence>
<dbReference type="InterPro" id="IPR012292">
    <property type="entry name" value="Globin/Proto"/>
</dbReference>
<evidence type="ECO:0000313" key="9">
    <source>
        <dbReference type="Proteomes" id="UP000438106"/>
    </source>
</evidence>
<dbReference type="PROSITE" id="PS50111">
    <property type="entry name" value="CHEMOTAXIS_TRANSDUC_2"/>
    <property type="match status" value="1"/>
</dbReference>
<gene>
    <name evidence="8" type="ORF">GO014_10080</name>
</gene>
<dbReference type="GO" id="GO:0016020">
    <property type="term" value="C:membrane"/>
    <property type="evidence" value="ECO:0007669"/>
    <property type="project" value="UniProtKB-SubCell"/>
</dbReference>
<dbReference type="AlphaFoldDB" id="A0A7X3K3Y2"/>
<evidence type="ECO:0000313" key="8">
    <source>
        <dbReference type="EMBL" id="MVS99368.1"/>
    </source>
</evidence>
<dbReference type="GO" id="GO:0020037">
    <property type="term" value="F:heme binding"/>
    <property type="evidence" value="ECO:0007669"/>
    <property type="project" value="InterPro"/>
</dbReference>